<dbReference type="InterPro" id="IPR013767">
    <property type="entry name" value="PAS_fold"/>
</dbReference>
<dbReference type="Gene3D" id="3.30.450.20">
    <property type="entry name" value="PAS domain"/>
    <property type="match status" value="1"/>
</dbReference>
<protein>
    <recommendedName>
        <fullName evidence="2">PAS domain-containing protein</fullName>
    </recommendedName>
</protein>
<dbReference type="Gene3D" id="1.20.1070.10">
    <property type="entry name" value="Rhodopsin 7-helix transmembrane proteins"/>
    <property type="match status" value="1"/>
</dbReference>
<name>A0A813I2L5_POLGL</name>
<evidence type="ECO:0000313" key="3">
    <source>
        <dbReference type="EMBL" id="CAE8644105.1"/>
    </source>
</evidence>
<dbReference type="SUPFAM" id="SSF55785">
    <property type="entry name" value="PYP-like sensor domain (PAS domain)"/>
    <property type="match status" value="1"/>
</dbReference>
<feature type="transmembrane region" description="Helical" evidence="1">
    <location>
        <begin position="89"/>
        <end position="113"/>
    </location>
</feature>
<feature type="non-terminal residue" evidence="3">
    <location>
        <position position="1"/>
    </location>
</feature>
<keyword evidence="1" id="KW-0812">Transmembrane</keyword>
<evidence type="ECO:0000256" key="1">
    <source>
        <dbReference type="SAM" id="Phobius"/>
    </source>
</evidence>
<accession>A0A813I2L5</accession>
<reference evidence="3" key="1">
    <citation type="submission" date="2021-02" db="EMBL/GenBank/DDBJ databases">
        <authorList>
            <person name="Dougan E. K."/>
            <person name="Rhodes N."/>
            <person name="Thang M."/>
            <person name="Chan C."/>
        </authorList>
    </citation>
    <scope>NUCLEOTIDE SEQUENCE</scope>
</reference>
<dbReference type="CDD" id="cd00130">
    <property type="entry name" value="PAS"/>
    <property type="match status" value="1"/>
</dbReference>
<comment type="caution">
    <text evidence="3">The sequence shown here is derived from an EMBL/GenBank/DDBJ whole genome shotgun (WGS) entry which is preliminary data.</text>
</comment>
<feature type="transmembrane region" description="Helical" evidence="1">
    <location>
        <begin position="185"/>
        <end position="205"/>
    </location>
</feature>
<dbReference type="InterPro" id="IPR000014">
    <property type="entry name" value="PAS"/>
</dbReference>
<evidence type="ECO:0000313" key="4">
    <source>
        <dbReference type="Proteomes" id="UP000626109"/>
    </source>
</evidence>
<keyword evidence="1" id="KW-1133">Transmembrane helix</keyword>
<dbReference type="Pfam" id="PF00989">
    <property type="entry name" value="PAS"/>
    <property type="match status" value="1"/>
</dbReference>
<gene>
    <name evidence="3" type="ORF">PGLA2088_LOCUS2760</name>
</gene>
<dbReference type="PROSITE" id="PS50112">
    <property type="entry name" value="PAS"/>
    <property type="match status" value="1"/>
</dbReference>
<feature type="transmembrane region" description="Helical" evidence="1">
    <location>
        <begin position="153"/>
        <end position="173"/>
    </location>
</feature>
<dbReference type="InterPro" id="IPR035965">
    <property type="entry name" value="PAS-like_dom_sf"/>
</dbReference>
<dbReference type="EMBL" id="CAJNNW010002293">
    <property type="protein sequence ID" value="CAE8644105.1"/>
    <property type="molecule type" value="Genomic_DNA"/>
</dbReference>
<evidence type="ECO:0000259" key="2">
    <source>
        <dbReference type="PROSITE" id="PS50112"/>
    </source>
</evidence>
<sequence>ACAVVTVGVMGVVSSTVDGPIRWTEVDPEVAYHCRSAVKNQLRLHGASDSMLVLAEYGFKFVCGMYIYLEDGGIMHADQLAWGGPRPVYLGRFIQWGTTVPILILISNCAFLAEIGMTKTIQRSAPALLLASSYCWAAWLMEVTPSPTARWLLLFLVLFDFIVVCIDQTCLVLQHSHVSSYNAKVGMIVYQFVTFTFYAFLFTLGRFNMIGTTNEQMMYAYMDATIKVFQGAILAMIRNWEDLRTIRHWWMEAVTAKDDFERLVRSACVPIFSVTPEGLISSWNDNMTTLTGHSLDTVRDRHMSEFLFGGESHDAFSALLAAPVEPPLSRNPWQPFP</sequence>
<dbReference type="SUPFAM" id="SSF81321">
    <property type="entry name" value="Family A G protein-coupled receptor-like"/>
    <property type="match status" value="1"/>
</dbReference>
<dbReference type="GO" id="GO:0006355">
    <property type="term" value="P:regulation of DNA-templated transcription"/>
    <property type="evidence" value="ECO:0007669"/>
    <property type="project" value="InterPro"/>
</dbReference>
<proteinExistence type="predicted"/>
<organism evidence="3 4">
    <name type="scientific">Polarella glacialis</name>
    <name type="common">Dinoflagellate</name>
    <dbReference type="NCBI Taxonomy" id="89957"/>
    <lineage>
        <taxon>Eukaryota</taxon>
        <taxon>Sar</taxon>
        <taxon>Alveolata</taxon>
        <taxon>Dinophyceae</taxon>
        <taxon>Suessiales</taxon>
        <taxon>Suessiaceae</taxon>
        <taxon>Polarella</taxon>
    </lineage>
</organism>
<keyword evidence="1" id="KW-0472">Membrane</keyword>
<feature type="domain" description="PAS" evidence="2">
    <location>
        <begin position="256"/>
        <end position="327"/>
    </location>
</feature>
<dbReference type="AlphaFoldDB" id="A0A813I2L5"/>
<dbReference type="Proteomes" id="UP000626109">
    <property type="component" value="Unassembled WGS sequence"/>
</dbReference>